<protein>
    <submittedName>
        <fullName evidence="1">Uncharacterized protein</fullName>
    </submittedName>
</protein>
<organism evidence="1 2">
    <name type="scientific">Stenotrophomonas bentonitica</name>
    <dbReference type="NCBI Taxonomy" id="1450134"/>
    <lineage>
        <taxon>Bacteria</taxon>
        <taxon>Pseudomonadati</taxon>
        <taxon>Pseudomonadota</taxon>
        <taxon>Gammaproteobacteria</taxon>
        <taxon>Lysobacterales</taxon>
        <taxon>Lysobacteraceae</taxon>
        <taxon>Stenotrophomonas</taxon>
    </lineage>
</organism>
<dbReference type="EMBL" id="JBBYHY010000003">
    <property type="protein sequence ID" value="MEL3953070.1"/>
    <property type="molecule type" value="Genomic_DNA"/>
</dbReference>
<accession>A0ABU9JMK5</accession>
<evidence type="ECO:0000313" key="2">
    <source>
        <dbReference type="Proteomes" id="UP001455088"/>
    </source>
</evidence>
<evidence type="ECO:0000313" key="1">
    <source>
        <dbReference type="EMBL" id="MEL3953070.1"/>
    </source>
</evidence>
<name>A0ABU9JMK5_9GAMM</name>
<gene>
    <name evidence="1" type="ORF">AAE039_05810</name>
</gene>
<proteinExistence type="predicted"/>
<keyword evidence="2" id="KW-1185">Reference proteome</keyword>
<sequence>MSNAQVNRIPSVELQLFKWITLVDAVETPDCVELEGGARIWIK</sequence>
<dbReference type="Proteomes" id="UP001455088">
    <property type="component" value="Unassembled WGS sequence"/>
</dbReference>
<reference evidence="1 2" key="1">
    <citation type="submission" date="2024-04" db="EMBL/GenBank/DDBJ databases">
        <title>Bacterial endophytes with biocontrol capabilities against important plant pathogens.</title>
        <authorList>
            <person name="Alayande K.A."/>
        </authorList>
    </citation>
    <scope>NUCLEOTIDE SEQUENCE [LARGE SCALE GENOMIC DNA]</scope>
    <source>
        <strain evidence="1 2">KV22</strain>
    </source>
</reference>
<comment type="caution">
    <text evidence="1">The sequence shown here is derived from an EMBL/GenBank/DDBJ whole genome shotgun (WGS) entry which is preliminary data.</text>
</comment>
<dbReference type="RefSeq" id="WP_269801247.1">
    <property type="nucleotide sequence ID" value="NZ_JBBYHY010000003.1"/>
</dbReference>